<dbReference type="InterPro" id="IPR002156">
    <property type="entry name" value="RNaseH_domain"/>
</dbReference>
<reference evidence="4" key="1">
    <citation type="submission" date="2019-07" db="EMBL/GenBank/DDBJ databases">
        <title>De Novo Assembly of kiwifruit Actinidia rufa.</title>
        <authorList>
            <person name="Sugita-Konishi S."/>
            <person name="Sato K."/>
            <person name="Mori E."/>
            <person name="Abe Y."/>
            <person name="Kisaki G."/>
            <person name="Hamano K."/>
            <person name="Suezawa K."/>
            <person name="Otani M."/>
            <person name="Fukuda T."/>
            <person name="Manabe T."/>
            <person name="Gomi K."/>
            <person name="Tabuchi M."/>
            <person name="Akimitsu K."/>
            <person name="Kataoka I."/>
        </authorList>
    </citation>
    <scope>NUCLEOTIDE SEQUENCE [LARGE SCALE GENOMIC DNA]</scope>
    <source>
        <strain evidence="4">cv. Fuchu</strain>
    </source>
</reference>
<comment type="caution">
    <text evidence="3">The sequence shown here is derived from an EMBL/GenBank/DDBJ whole genome shotgun (WGS) entry which is preliminary data.</text>
</comment>
<dbReference type="Pfam" id="PF13456">
    <property type="entry name" value="RVT_3"/>
    <property type="match status" value="1"/>
</dbReference>
<dbReference type="AlphaFoldDB" id="A0A7J0DD62"/>
<protein>
    <recommendedName>
        <fullName evidence="5">RNase H type-1 domain-containing protein</fullName>
    </recommendedName>
</protein>
<dbReference type="GO" id="GO:0004523">
    <property type="term" value="F:RNA-DNA hybrid ribonuclease activity"/>
    <property type="evidence" value="ECO:0007669"/>
    <property type="project" value="InterPro"/>
</dbReference>
<dbReference type="Proteomes" id="UP000585474">
    <property type="component" value="Unassembled WGS sequence"/>
</dbReference>
<dbReference type="GO" id="GO:0003676">
    <property type="term" value="F:nucleic acid binding"/>
    <property type="evidence" value="ECO:0007669"/>
    <property type="project" value="InterPro"/>
</dbReference>
<feature type="domain" description="Reverse transcriptase" evidence="1">
    <location>
        <begin position="158"/>
        <end position="228"/>
    </location>
</feature>
<dbReference type="InterPro" id="IPR012337">
    <property type="entry name" value="RNaseH-like_sf"/>
</dbReference>
<dbReference type="SUPFAM" id="SSF53098">
    <property type="entry name" value="Ribonuclease H-like"/>
    <property type="match status" value="1"/>
</dbReference>
<dbReference type="FunFam" id="3.30.70.270:FF:000020">
    <property type="entry name" value="Transposon Tf2-6 polyprotein-like Protein"/>
    <property type="match status" value="1"/>
</dbReference>
<dbReference type="InterPro" id="IPR036397">
    <property type="entry name" value="RNaseH_sf"/>
</dbReference>
<dbReference type="EMBL" id="BJWL01000172">
    <property type="protein sequence ID" value="GFS32795.1"/>
    <property type="molecule type" value="Genomic_DNA"/>
</dbReference>
<evidence type="ECO:0000259" key="2">
    <source>
        <dbReference type="Pfam" id="PF13456"/>
    </source>
</evidence>
<dbReference type="InterPro" id="IPR000477">
    <property type="entry name" value="RT_dom"/>
</dbReference>
<feature type="domain" description="RNase H type-1" evidence="2">
    <location>
        <begin position="469"/>
        <end position="557"/>
    </location>
</feature>
<organism evidence="3 4">
    <name type="scientific">Actinidia rufa</name>
    <dbReference type="NCBI Taxonomy" id="165716"/>
    <lineage>
        <taxon>Eukaryota</taxon>
        <taxon>Viridiplantae</taxon>
        <taxon>Streptophyta</taxon>
        <taxon>Embryophyta</taxon>
        <taxon>Tracheophyta</taxon>
        <taxon>Spermatophyta</taxon>
        <taxon>Magnoliopsida</taxon>
        <taxon>eudicotyledons</taxon>
        <taxon>Gunneridae</taxon>
        <taxon>Pentapetalae</taxon>
        <taxon>asterids</taxon>
        <taxon>Ericales</taxon>
        <taxon>Actinidiaceae</taxon>
        <taxon>Actinidia</taxon>
    </lineage>
</organism>
<accession>A0A7J0DD62</accession>
<dbReference type="PANTHER" id="PTHR48475">
    <property type="entry name" value="RIBONUCLEASE H"/>
    <property type="match status" value="1"/>
</dbReference>
<dbReference type="Gene3D" id="3.30.70.270">
    <property type="match status" value="2"/>
</dbReference>
<dbReference type="InterPro" id="IPR043502">
    <property type="entry name" value="DNA/RNA_pol_sf"/>
</dbReference>
<evidence type="ECO:0008006" key="5">
    <source>
        <dbReference type="Google" id="ProtNLM"/>
    </source>
</evidence>
<dbReference type="Pfam" id="PF00078">
    <property type="entry name" value="RVT_1"/>
    <property type="match status" value="1"/>
</dbReference>
<evidence type="ECO:0000259" key="1">
    <source>
        <dbReference type="Pfam" id="PF00078"/>
    </source>
</evidence>
<evidence type="ECO:0000313" key="3">
    <source>
        <dbReference type="EMBL" id="GFS32795.1"/>
    </source>
</evidence>
<sequence>MKRHTTMVVTTDEVLKMRLKNSENYPEEDAEDAPLAFEEGVKSTIDDLNEINLGTLDDPRPVYISALLTSEEQNMYIKLLSEYKDVFAWSYKEMPGLDPKVAVHNLAVKRGVRPIKQAQRRFRPELIPKIEIEVNKLIEAGFIREVKYPTWISSIVPVKKKNGQIRICVDFRDLNNACPKDDFPLPITELMIDATTGHEALSFMDSSSGYNQIRMAPQDEELTAFLVKTRDRNNHLEDLKKVFDRLRRYQLKMNPLKCAFGVTSEKFLGFIVRRRGIEIEQSKIEAILKMPEPRNIHELKSLQGRLAYLRRFISNLAGRCQPFSRLIKKGIPFEWDEACNNAFKSIKAYLMKPPVLIAPIPGRPLILYIAAQERSLRHYFQAHTVHLISKANPAKYIMTKPVLSDRLARWSLLLQEFEIIYVPQKAIKGQALADFLADHPIPADWELSEELPDEDVLFIQVQLPWKMYFDGASHREGAGAGVVFLTPEGDVLPYAFTLTQLCSNNEAEYQALILGLEMAVDMKQLRLEVYGDSKLIINQLLNIYEVRENLNLCHTIIMPPE</sequence>
<gene>
    <name evidence="3" type="ORF">Acr_00g0024710</name>
</gene>
<dbReference type="CDD" id="cd01647">
    <property type="entry name" value="RT_LTR"/>
    <property type="match status" value="1"/>
</dbReference>
<dbReference type="Gene3D" id="3.30.420.10">
    <property type="entry name" value="Ribonuclease H-like superfamily/Ribonuclease H"/>
    <property type="match status" value="1"/>
</dbReference>
<dbReference type="SUPFAM" id="SSF56672">
    <property type="entry name" value="DNA/RNA polymerases"/>
    <property type="match status" value="1"/>
</dbReference>
<dbReference type="InterPro" id="IPR043128">
    <property type="entry name" value="Rev_trsase/Diguanyl_cyclase"/>
</dbReference>
<proteinExistence type="predicted"/>
<keyword evidence="4" id="KW-1185">Reference proteome</keyword>
<dbReference type="CDD" id="cd09279">
    <property type="entry name" value="RNase_HI_like"/>
    <property type="match status" value="1"/>
</dbReference>
<dbReference type="OrthoDB" id="101614at2759"/>
<name>A0A7J0DD62_9ERIC</name>
<evidence type="ECO:0000313" key="4">
    <source>
        <dbReference type="Proteomes" id="UP000585474"/>
    </source>
</evidence>
<dbReference type="PANTHER" id="PTHR48475:SF1">
    <property type="entry name" value="RNASE H TYPE-1 DOMAIN-CONTAINING PROTEIN"/>
    <property type="match status" value="1"/>
</dbReference>